<dbReference type="GO" id="GO:0006351">
    <property type="term" value="P:DNA-templated transcription"/>
    <property type="evidence" value="ECO:0007669"/>
    <property type="project" value="TreeGrafter"/>
</dbReference>
<evidence type="ECO:0000256" key="1">
    <source>
        <dbReference type="ARBA" id="ARBA00009437"/>
    </source>
</evidence>
<evidence type="ECO:0000313" key="6">
    <source>
        <dbReference type="EMBL" id="SJZ32735.1"/>
    </source>
</evidence>
<dbReference type="Pfam" id="PF03466">
    <property type="entry name" value="LysR_substrate"/>
    <property type="match status" value="1"/>
</dbReference>
<dbReference type="Gene3D" id="3.40.190.290">
    <property type="match status" value="1"/>
</dbReference>
<dbReference type="AlphaFoldDB" id="A0A1T4JRJ1"/>
<proteinExistence type="inferred from homology"/>
<dbReference type="RefSeq" id="WP_085932124.1">
    <property type="nucleotide sequence ID" value="NZ_FUWJ01000001.1"/>
</dbReference>
<dbReference type="InterPro" id="IPR036390">
    <property type="entry name" value="WH_DNA-bd_sf"/>
</dbReference>
<dbReference type="Proteomes" id="UP000190092">
    <property type="component" value="Unassembled WGS sequence"/>
</dbReference>
<dbReference type="PROSITE" id="PS50931">
    <property type="entry name" value="HTH_LYSR"/>
    <property type="match status" value="1"/>
</dbReference>
<dbReference type="GO" id="GO:0003700">
    <property type="term" value="F:DNA-binding transcription factor activity"/>
    <property type="evidence" value="ECO:0007669"/>
    <property type="project" value="InterPro"/>
</dbReference>
<dbReference type="Pfam" id="PF00126">
    <property type="entry name" value="HTH_1"/>
    <property type="match status" value="1"/>
</dbReference>
<keyword evidence="4" id="KW-0804">Transcription</keyword>
<dbReference type="SUPFAM" id="SSF53850">
    <property type="entry name" value="Periplasmic binding protein-like II"/>
    <property type="match status" value="1"/>
</dbReference>
<evidence type="ECO:0000256" key="3">
    <source>
        <dbReference type="ARBA" id="ARBA00023125"/>
    </source>
</evidence>
<dbReference type="InterPro" id="IPR000847">
    <property type="entry name" value="LysR_HTH_N"/>
</dbReference>
<keyword evidence="3 6" id="KW-0238">DNA-binding</keyword>
<name>A0A1T4JRJ1_9HYPH</name>
<feature type="domain" description="HTH lysR-type" evidence="5">
    <location>
        <begin position="1"/>
        <end position="59"/>
    </location>
</feature>
<dbReference type="STRING" id="225324.SAMN02745126_00380"/>
<evidence type="ECO:0000256" key="2">
    <source>
        <dbReference type="ARBA" id="ARBA00023015"/>
    </source>
</evidence>
<protein>
    <submittedName>
        <fullName evidence="6">DNA-binding transcriptional regulator, LysR family</fullName>
    </submittedName>
</protein>
<dbReference type="PANTHER" id="PTHR30537:SF5">
    <property type="entry name" value="HTH-TYPE TRANSCRIPTIONAL ACTIVATOR TTDR-RELATED"/>
    <property type="match status" value="1"/>
</dbReference>
<dbReference type="GO" id="GO:0043565">
    <property type="term" value="F:sequence-specific DNA binding"/>
    <property type="evidence" value="ECO:0007669"/>
    <property type="project" value="TreeGrafter"/>
</dbReference>
<dbReference type="SUPFAM" id="SSF46785">
    <property type="entry name" value="Winged helix' DNA-binding domain"/>
    <property type="match status" value="1"/>
</dbReference>
<dbReference type="InterPro" id="IPR036388">
    <property type="entry name" value="WH-like_DNA-bd_sf"/>
</dbReference>
<dbReference type="CDD" id="cd08471">
    <property type="entry name" value="PBP2_CrgA_like_2"/>
    <property type="match status" value="1"/>
</dbReference>
<dbReference type="InterPro" id="IPR005119">
    <property type="entry name" value="LysR_subst-bd"/>
</dbReference>
<accession>A0A1T4JRJ1</accession>
<evidence type="ECO:0000313" key="7">
    <source>
        <dbReference type="Proteomes" id="UP000190092"/>
    </source>
</evidence>
<reference evidence="7" key="1">
    <citation type="submission" date="2017-02" db="EMBL/GenBank/DDBJ databases">
        <authorList>
            <person name="Varghese N."/>
            <person name="Submissions S."/>
        </authorList>
    </citation>
    <scope>NUCLEOTIDE SEQUENCE [LARGE SCALE GENOMIC DNA]</scope>
    <source>
        <strain evidence="7">ATCC 27094</strain>
    </source>
</reference>
<dbReference type="EMBL" id="FUWJ01000001">
    <property type="protein sequence ID" value="SJZ32735.1"/>
    <property type="molecule type" value="Genomic_DNA"/>
</dbReference>
<dbReference type="FunFam" id="1.10.10.10:FF:000001">
    <property type="entry name" value="LysR family transcriptional regulator"/>
    <property type="match status" value="1"/>
</dbReference>
<dbReference type="OrthoDB" id="9812435at2"/>
<dbReference type="PANTHER" id="PTHR30537">
    <property type="entry name" value="HTH-TYPE TRANSCRIPTIONAL REGULATOR"/>
    <property type="match status" value="1"/>
</dbReference>
<sequence>MDRLDELAIFVRIVEEGSLIRAARKLRRSPPSVTRALAALEQRLGLRLVDRTTRRLAPTEAGRALLARAQSIVGEYEAAVSGASEAPVQGVLRIAAPVQFGRRHVAPVALAFLDRFAGVEIELVLGDRNVDLIDEAIDVAVRIGHLADTSLTVRHVGEVRRLWLASPGYLKKRGAPEAPTDLMAHDVVLGTGPAAPEWTFAGARRHRRAGSVQLRGRFRVDDVETRLQAARAGRGIVQLLSYQAADDLAAGRLVRLLQAYEPPPLPVQLLTKGRSNRPPKVEAFLDFAAKRLLALPVIRPESDRMTVRSP</sequence>
<evidence type="ECO:0000259" key="5">
    <source>
        <dbReference type="PROSITE" id="PS50931"/>
    </source>
</evidence>
<evidence type="ECO:0000256" key="4">
    <source>
        <dbReference type="ARBA" id="ARBA00023163"/>
    </source>
</evidence>
<keyword evidence="2" id="KW-0805">Transcription regulation</keyword>
<dbReference type="Gene3D" id="1.10.10.10">
    <property type="entry name" value="Winged helix-like DNA-binding domain superfamily/Winged helix DNA-binding domain"/>
    <property type="match status" value="1"/>
</dbReference>
<keyword evidence="7" id="KW-1185">Reference proteome</keyword>
<comment type="similarity">
    <text evidence="1">Belongs to the LysR transcriptional regulatory family.</text>
</comment>
<dbReference type="InterPro" id="IPR058163">
    <property type="entry name" value="LysR-type_TF_proteobact-type"/>
</dbReference>
<organism evidence="6 7">
    <name type="scientific">Enhydrobacter aerosaccus</name>
    <dbReference type="NCBI Taxonomy" id="225324"/>
    <lineage>
        <taxon>Bacteria</taxon>
        <taxon>Pseudomonadati</taxon>
        <taxon>Pseudomonadota</taxon>
        <taxon>Alphaproteobacteria</taxon>
        <taxon>Hyphomicrobiales</taxon>
        <taxon>Enhydrobacter</taxon>
    </lineage>
</organism>
<gene>
    <name evidence="6" type="ORF">SAMN02745126_00380</name>
</gene>